<feature type="compositionally biased region" description="Basic and acidic residues" evidence="5">
    <location>
        <begin position="862"/>
        <end position="900"/>
    </location>
</feature>
<dbReference type="GO" id="GO:0006518">
    <property type="term" value="P:peptide metabolic process"/>
    <property type="evidence" value="ECO:0007669"/>
    <property type="project" value="TreeGrafter"/>
</dbReference>
<evidence type="ECO:0000256" key="6">
    <source>
        <dbReference type="SAM" id="SignalP"/>
    </source>
</evidence>
<feature type="signal peptide" evidence="6">
    <location>
        <begin position="1"/>
        <end position="26"/>
    </location>
</feature>
<comment type="caution">
    <text evidence="9">The sequence shown here is derived from an EMBL/GenBank/DDBJ whole genome shotgun (WGS) entry which is preliminary data.</text>
</comment>
<organism evidence="9 10">
    <name type="scientific">Coregonus suidteri</name>
    <dbReference type="NCBI Taxonomy" id="861788"/>
    <lineage>
        <taxon>Eukaryota</taxon>
        <taxon>Metazoa</taxon>
        <taxon>Chordata</taxon>
        <taxon>Craniata</taxon>
        <taxon>Vertebrata</taxon>
        <taxon>Euteleostomi</taxon>
        <taxon>Actinopterygii</taxon>
        <taxon>Neopterygii</taxon>
        <taxon>Teleostei</taxon>
        <taxon>Protacanthopterygii</taxon>
        <taxon>Salmoniformes</taxon>
        <taxon>Salmonidae</taxon>
        <taxon>Coregoninae</taxon>
        <taxon>Coregonus</taxon>
    </lineage>
</organism>
<feature type="compositionally biased region" description="Basic and acidic residues" evidence="5">
    <location>
        <begin position="50"/>
        <end position="62"/>
    </location>
</feature>
<dbReference type="PANTHER" id="PTHR11532:SF48">
    <property type="entry name" value="ADIPOCYTE ENHANCER-BINDING PROTEIN 1"/>
    <property type="match status" value="1"/>
</dbReference>
<feature type="compositionally biased region" description="Acidic residues" evidence="5">
    <location>
        <begin position="228"/>
        <end position="237"/>
    </location>
</feature>
<feature type="compositionally biased region" description="Basic and acidic residues" evidence="5">
    <location>
        <begin position="945"/>
        <end position="978"/>
    </location>
</feature>
<accession>A0AAN8QJW2</accession>
<feature type="compositionally biased region" description="Basic and acidic residues" evidence="5">
    <location>
        <begin position="119"/>
        <end position="132"/>
    </location>
</feature>
<feature type="region of interest" description="Disordered" evidence="5">
    <location>
        <begin position="50"/>
        <end position="311"/>
    </location>
</feature>
<dbReference type="InterPro" id="IPR008969">
    <property type="entry name" value="CarboxyPept-like_regulatory"/>
</dbReference>
<feature type="compositionally biased region" description="Low complexity" evidence="5">
    <location>
        <begin position="142"/>
        <end position="158"/>
    </location>
</feature>
<evidence type="ECO:0000313" key="10">
    <source>
        <dbReference type="Proteomes" id="UP001356427"/>
    </source>
</evidence>
<dbReference type="Pfam" id="PF00754">
    <property type="entry name" value="F5_F8_type_C"/>
    <property type="match status" value="1"/>
</dbReference>
<dbReference type="InterPro" id="IPR000834">
    <property type="entry name" value="Peptidase_M14"/>
</dbReference>
<name>A0AAN8QJW2_9TELE</name>
<dbReference type="Proteomes" id="UP001356427">
    <property type="component" value="Unassembled WGS sequence"/>
</dbReference>
<dbReference type="SMART" id="SM00631">
    <property type="entry name" value="Zn_pept"/>
    <property type="match status" value="1"/>
</dbReference>
<evidence type="ECO:0000259" key="8">
    <source>
        <dbReference type="PROSITE" id="PS52035"/>
    </source>
</evidence>
<gene>
    <name evidence="9" type="ORF">J4Q44_G00230350</name>
</gene>
<dbReference type="SUPFAM" id="SSF49785">
    <property type="entry name" value="Galactose-binding domain-like"/>
    <property type="match status" value="1"/>
</dbReference>
<dbReference type="SUPFAM" id="SSF53187">
    <property type="entry name" value="Zn-dependent exopeptidases"/>
    <property type="match status" value="2"/>
</dbReference>
<dbReference type="SUPFAM" id="SSF49464">
    <property type="entry name" value="Carboxypeptidase regulatory domain-like"/>
    <property type="match status" value="1"/>
</dbReference>
<evidence type="ECO:0000259" key="7">
    <source>
        <dbReference type="PROSITE" id="PS50022"/>
    </source>
</evidence>
<keyword evidence="2" id="KW-1015">Disulfide bond</keyword>
<dbReference type="Gene3D" id="2.60.120.260">
    <property type="entry name" value="Galactose-binding domain-like"/>
    <property type="match status" value="1"/>
</dbReference>
<comment type="similarity">
    <text evidence="1 4">Belongs to the peptidase M14 family.</text>
</comment>
<evidence type="ECO:0000256" key="1">
    <source>
        <dbReference type="ARBA" id="ARBA00005988"/>
    </source>
</evidence>
<dbReference type="Pfam" id="PF13620">
    <property type="entry name" value="CarboxypepD_reg"/>
    <property type="match status" value="1"/>
</dbReference>
<dbReference type="Pfam" id="PF00246">
    <property type="entry name" value="Peptidase_M14"/>
    <property type="match status" value="2"/>
</dbReference>
<dbReference type="InterPro" id="IPR000421">
    <property type="entry name" value="FA58C"/>
</dbReference>
<dbReference type="PROSITE" id="PS50022">
    <property type="entry name" value="FA58C_3"/>
    <property type="match status" value="1"/>
</dbReference>
<dbReference type="Gene3D" id="2.60.40.1120">
    <property type="entry name" value="Carboxypeptidase-like, regulatory domain"/>
    <property type="match status" value="1"/>
</dbReference>
<dbReference type="GO" id="GO:0016485">
    <property type="term" value="P:protein processing"/>
    <property type="evidence" value="ECO:0007669"/>
    <property type="project" value="TreeGrafter"/>
</dbReference>
<feature type="region of interest" description="Disordered" evidence="5">
    <location>
        <begin position="347"/>
        <end position="429"/>
    </location>
</feature>
<feature type="domain" description="Peptidase M14" evidence="8">
    <location>
        <begin position="605"/>
        <end position="1077"/>
    </location>
</feature>
<dbReference type="PROSITE" id="PS01286">
    <property type="entry name" value="FA58C_2"/>
    <property type="match status" value="1"/>
</dbReference>
<keyword evidence="3" id="KW-0325">Glycoprotein</keyword>
<dbReference type="InterPro" id="IPR008979">
    <property type="entry name" value="Galactose-bd-like_sf"/>
</dbReference>
<feature type="domain" description="F5/8 type C" evidence="7">
    <location>
        <begin position="422"/>
        <end position="580"/>
    </location>
</feature>
<keyword evidence="6" id="KW-0732">Signal</keyword>
<dbReference type="PROSITE" id="PS52035">
    <property type="entry name" value="PEPTIDASE_M14"/>
    <property type="match status" value="1"/>
</dbReference>
<keyword evidence="10" id="KW-1185">Reference proteome</keyword>
<dbReference type="FunFam" id="2.60.120.260:FF:000002">
    <property type="entry name" value="Coagulation factor VIII"/>
    <property type="match status" value="1"/>
</dbReference>
<sequence>MGGHTAVVCSVLLALCGVLLLRGGESAGGIVSIGQAVEKRWMDGGMEALHGEESQDEPAKEEELTETQRQTGKAKRATEEEAVPARVRRAPEEDGKGKKKKGKKDKKNKESKAAKKPKEKGGRRGKDKEPRTEAPTTPPPTTTTLPPTTTTEVYTEPAPTEPDPYPDFPYSDSEDEYWNPDDDKPATPETDSEDEYWNPDDDKPATPETDSEDEYWNPDDDKPATPETDSEDEYWNPDDDKPATPETDSEDEYWNPDDDKPATPETDSEDDYWKGKEEEPAGPVVDPEDDYWNGEDPTATPPTLVVDGEVDTGDEDYWDAKYEVPENLPFPDGKEVVPTEKDDWSYAVTEDSVTPPPTYVSPWYEEYDYGYSGGQTKKQEEEEERERQRKEKEREDRERAQQRREEEDREKAKRPPVFKEPKKCPPLGMESHRIESDQLLASSMSHYRYSQGRARLNMQASEDEEEDMRGGAWCPNQEDKIHWFEIDARRATEFTGIITQGRDSRNESDFVTSYYVQFSNDSREWTTMNDGYSDWLFFGNSDKDTPVLNQLAEPILARYIRVIPKSWNGSCCMRLEVLGCPLPDPTSAYQRLQNEVTPVQYLDFRHHNYSDMVTLMKSVSEECPNITSMYSLGRSSNGLDIVAMVISGNPTEHEIGEPEFRYTAGLHGNEATGREMVLLLMQYLCKEYKDGNPRVRRLVEGIRTHLVPSLNPDGQEKALTAGSELSGWTTGHWTEDGHDIFHNFPDLNSVLWEAEDKGMVPKLTPNHHVKIPADTVGDDKIAVETQAIISWMESHPFVLGANFQGGERVVAYPYDNHRLTKTASASERDRAHSRKKRQYEDEYDRGTDWDRGYDREEPEEDDRNRGHQEPEEDRWNRRYQQPEEDRWNRGHQEPEEDRWNRGYQQPEEDRRNRGYQQPEEDRWNRGYQQPEEDQWNRGYQEPEEEWRGHGYGHREEEEEDDRGRGEHQDAEPEDEPRATADASFFRWLAISYASTHLSMTYTSHGSCHGDDITGGVGIINRAKWKPVTGSMNDFSYLHTNCLELSVFLGCDKFPHQSELVIEWEKNREAMLTFMEQVHRGIRGVVKDKEGNPIANATVSVEGVNHDVTTAVTGDYWRLLNPGEYRVTVRAEGFTPLTKLCVVGYEPGATTCSFNLAKSNWDRIKQIMALHGNKPIRLLSHGGTRRNTASNGNSRVLHNNGAAAIDPEKSRMRQQKQRLARLRRLRQQKLMRSTTTLPPTTTPVPTTTEAEPTTAWYDSWLIGEGQTSAPEGFTDSILDYNYEYKIDDY</sequence>
<protein>
    <recommendedName>
        <fullName evidence="11">Adipocyte enhancer-binding protein 1</fullName>
    </recommendedName>
</protein>
<evidence type="ECO:0000256" key="4">
    <source>
        <dbReference type="PROSITE-ProRule" id="PRU01379"/>
    </source>
</evidence>
<dbReference type="GO" id="GO:0004181">
    <property type="term" value="F:metallocarboxypeptidase activity"/>
    <property type="evidence" value="ECO:0007669"/>
    <property type="project" value="InterPro"/>
</dbReference>
<dbReference type="EMBL" id="JAGTTL010000021">
    <property type="protein sequence ID" value="KAK6306110.1"/>
    <property type="molecule type" value="Genomic_DNA"/>
</dbReference>
<evidence type="ECO:0000256" key="2">
    <source>
        <dbReference type="ARBA" id="ARBA00023157"/>
    </source>
</evidence>
<feature type="region of interest" description="Disordered" evidence="5">
    <location>
        <begin position="823"/>
        <end position="979"/>
    </location>
</feature>
<comment type="caution">
    <text evidence="4">Lacks conserved residue(s) required for the propagation of feature annotation.</text>
</comment>
<feature type="compositionally biased region" description="Basic and acidic residues" evidence="5">
    <location>
        <begin position="838"/>
        <end position="855"/>
    </location>
</feature>
<feature type="compositionally biased region" description="Acidic residues" evidence="5">
    <location>
        <begin position="209"/>
        <end position="218"/>
    </location>
</feature>
<dbReference type="CDD" id="cd11308">
    <property type="entry name" value="Peptidase_M14NE-CP-C_like"/>
    <property type="match status" value="1"/>
</dbReference>
<proteinExistence type="inferred from homology"/>
<dbReference type="GO" id="GO:0005615">
    <property type="term" value="C:extracellular space"/>
    <property type="evidence" value="ECO:0007669"/>
    <property type="project" value="TreeGrafter"/>
</dbReference>
<dbReference type="PRINTS" id="PR00765">
    <property type="entry name" value="CRBOXYPTASEA"/>
</dbReference>
<reference evidence="9 10" key="1">
    <citation type="submission" date="2021-04" db="EMBL/GenBank/DDBJ databases">
        <authorList>
            <person name="De Guttry C."/>
            <person name="Zahm M."/>
            <person name="Klopp C."/>
            <person name="Cabau C."/>
            <person name="Louis A."/>
            <person name="Berthelot C."/>
            <person name="Parey E."/>
            <person name="Roest Crollius H."/>
            <person name="Montfort J."/>
            <person name="Robinson-Rechavi M."/>
            <person name="Bucao C."/>
            <person name="Bouchez O."/>
            <person name="Gislard M."/>
            <person name="Lluch J."/>
            <person name="Milhes M."/>
            <person name="Lampietro C."/>
            <person name="Lopez Roques C."/>
            <person name="Donnadieu C."/>
            <person name="Braasch I."/>
            <person name="Desvignes T."/>
            <person name="Postlethwait J."/>
            <person name="Bobe J."/>
            <person name="Wedekind C."/>
            <person name="Guiguen Y."/>
        </authorList>
    </citation>
    <scope>NUCLEOTIDE SEQUENCE [LARGE SCALE GENOMIC DNA]</scope>
    <source>
        <strain evidence="9">Cs_M1</strain>
        <tissue evidence="9">Blood</tissue>
    </source>
</reference>
<dbReference type="InterPro" id="IPR050753">
    <property type="entry name" value="Peptidase_M14_domain"/>
</dbReference>
<feature type="compositionally biased region" description="Acidic residues" evidence="5">
    <location>
        <begin position="190"/>
        <end position="199"/>
    </location>
</feature>
<evidence type="ECO:0000256" key="3">
    <source>
        <dbReference type="ARBA" id="ARBA00023180"/>
    </source>
</evidence>
<evidence type="ECO:0008006" key="11">
    <source>
        <dbReference type="Google" id="ProtNLM"/>
    </source>
</evidence>
<dbReference type="SMART" id="SM00231">
    <property type="entry name" value="FA58C"/>
    <property type="match status" value="1"/>
</dbReference>
<dbReference type="CDD" id="cd00057">
    <property type="entry name" value="FA58C"/>
    <property type="match status" value="1"/>
</dbReference>
<evidence type="ECO:0000313" key="9">
    <source>
        <dbReference type="EMBL" id="KAK6306110.1"/>
    </source>
</evidence>
<dbReference type="PANTHER" id="PTHR11532">
    <property type="entry name" value="PROTEASE M14 CARBOXYPEPTIDASE"/>
    <property type="match status" value="1"/>
</dbReference>
<dbReference type="FunFam" id="2.60.40.1120:FF:000007">
    <property type="entry name" value="Carboxypeptidase X, M14 family member 2"/>
    <property type="match status" value="1"/>
</dbReference>
<dbReference type="GO" id="GO:0000977">
    <property type="term" value="F:RNA polymerase II transcription regulatory region sequence-specific DNA binding"/>
    <property type="evidence" value="ECO:0007669"/>
    <property type="project" value="TreeGrafter"/>
</dbReference>
<feature type="chain" id="PRO_5042993969" description="Adipocyte enhancer-binding protein 1" evidence="6">
    <location>
        <begin position="27"/>
        <end position="1288"/>
    </location>
</feature>
<evidence type="ECO:0000256" key="5">
    <source>
        <dbReference type="SAM" id="MobiDB-lite"/>
    </source>
</evidence>
<feature type="compositionally biased region" description="Basic and acidic residues" evidence="5">
    <location>
        <begin position="377"/>
        <end position="423"/>
    </location>
</feature>
<dbReference type="GO" id="GO:0008270">
    <property type="term" value="F:zinc ion binding"/>
    <property type="evidence" value="ECO:0007669"/>
    <property type="project" value="InterPro"/>
</dbReference>
<feature type="compositionally biased region" description="Basic residues" evidence="5">
    <location>
        <begin position="97"/>
        <end position="106"/>
    </location>
</feature>
<dbReference type="Gene3D" id="3.40.630.10">
    <property type="entry name" value="Zn peptidases"/>
    <property type="match status" value="2"/>
</dbReference>
<dbReference type="GO" id="GO:0001227">
    <property type="term" value="F:DNA-binding transcription repressor activity, RNA polymerase II-specific"/>
    <property type="evidence" value="ECO:0007669"/>
    <property type="project" value="TreeGrafter"/>
</dbReference>
<feature type="compositionally biased region" description="Acidic residues" evidence="5">
    <location>
        <begin position="247"/>
        <end position="256"/>
    </location>
</feature>